<name>A0A7S4FDJ1_9EUGL</name>
<sequence length="197" mass="20980">MSTHTGTYMMQPGSVTLGLVKGDKLTSKHLIRSPKMCIMASIEREASFGKEIIENDASNIPLSWSSKDATKRKGEKHCWDWAETAPPFPVENVGDSWLLVQCVDRTSSILHKGPKPNVIAHKAIALQGMNPGEKETVRIPAKVGEGYVEVTVQLDLSGGRSGSLRRASSMYAGTLSGTTVGTHASATGTATGTPTEA</sequence>
<dbReference type="AlphaFoldDB" id="A0A7S4FDJ1"/>
<dbReference type="EMBL" id="HBJA01001685">
    <property type="protein sequence ID" value="CAE0789360.1"/>
    <property type="molecule type" value="Transcribed_RNA"/>
</dbReference>
<gene>
    <name evidence="2" type="ORF">EGYM00163_LOCUS473</name>
</gene>
<organism evidence="2">
    <name type="scientific">Eutreptiella gymnastica</name>
    <dbReference type="NCBI Taxonomy" id="73025"/>
    <lineage>
        <taxon>Eukaryota</taxon>
        <taxon>Discoba</taxon>
        <taxon>Euglenozoa</taxon>
        <taxon>Euglenida</taxon>
        <taxon>Spirocuta</taxon>
        <taxon>Euglenophyceae</taxon>
        <taxon>Eutreptiales</taxon>
        <taxon>Eutreptiaceae</taxon>
        <taxon>Eutreptiella</taxon>
    </lineage>
</organism>
<proteinExistence type="predicted"/>
<evidence type="ECO:0000313" key="2">
    <source>
        <dbReference type="EMBL" id="CAE0789360.1"/>
    </source>
</evidence>
<evidence type="ECO:0000256" key="1">
    <source>
        <dbReference type="SAM" id="MobiDB-lite"/>
    </source>
</evidence>
<accession>A0A7S4FDJ1</accession>
<feature type="region of interest" description="Disordered" evidence="1">
    <location>
        <begin position="175"/>
        <end position="197"/>
    </location>
</feature>
<reference evidence="2" key="1">
    <citation type="submission" date="2021-01" db="EMBL/GenBank/DDBJ databases">
        <authorList>
            <person name="Corre E."/>
            <person name="Pelletier E."/>
            <person name="Niang G."/>
            <person name="Scheremetjew M."/>
            <person name="Finn R."/>
            <person name="Kale V."/>
            <person name="Holt S."/>
            <person name="Cochrane G."/>
            <person name="Meng A."/>
            <person name="Brown T."/>
            <person name="Cohen L."/>
        </authorList>
    </citation>
    <scope>NUCLEOTIDE SEQUENCE</scope>
    <source>
        <strain evidence="2">CCMP1594</strain>
    </source>
</reference>
<protein>
    <submittedName>
        <fullName evidence="2">Uncharacterized protein</fullName>
    </submittedName>
</protein>
<feature type="compositionally biased region" description="Low complexity" evidence="1">
    <location>
        <begin position="177"/>
        <end position="197"/>
    </location>
</feature>